<organism evidence="1 2">
    <name type="scientific">Vaccinium darrowii</name>
    <dbReference type="NCBI Taxonomy" id="229202"/>
    <lineage>
        <taxon>Eukaryota</taxon>
        <taxon>Viridiplantae</taxon>
        <taxon>Streptophyta</taxon>
        <taxon>Embryophyta</taxon>
        <taxon>Tracheophyta</taxon>
        <taxon>Spermatophyta</taxon>
        <taxon>Magnoliopsida</taxon>
        <taxon>eudicotyledons</taxon>
        <taxon>Gunneridae</taxon>
        <taxon>Pentapetalae</taxon>
        <taxon>asterids</taxon>
        <taxon>Ericales</taxon>
        <taxon>Ericaceae</taxon>
        <taxon>Vaccinioideae</taxon>
        <taxon>Vaccinieae</taxon>
        <taxon>Vaccinium</taxon>
    </lineage>
</organism>
<keyword evidence="2" id="KW-1185">Reference proteome</keyword>
<protein>
    <submittedName>
        <fullName evidence="1">Uncharacterized protein</fullName>
    </submittedName>
</protein>
<reference evidence="1 2" key="1">
    <citation type="journal article" date="2021" name="Hortic Res">
        <title>High-quality reference genome and annotation aids understanding of berry development for evergreen blueberry (Vaccinium darrowii).</title>
        <authorList>
            <person name="Yu J."/>
            <person name="Hulse-Kemp A.M."/>
            <person name="Babiker E."/>
            <person name="Staton M."/>
        </authorList>
    </citation>
    <scope>NUCLEOTIDE SEQUENCE [LARGE SCALE GENOMIC DNA]</scope>
    <source>
        <strain evidence="2">cv. NJ 8807/NJ 8810</strain>
        <tissue evidence="1">Young leaf</tissue>
    </source>
</reference>
<comment type="caution">
    <text evidence="1">The sequence shown here is derived from an EMBL/GenBank/DDBJ whole genome shotgun (WGS) entry which is preliminary data.</text>
</comment>
<dbReference type="EMBL" id="CM037161">
    <property type="protein sequence ID" value="KAH7854576.1"/>
    <property type="molecule type" value="Genomic_DNA"/>
</dbReference>
<evidence type="ECO:0000313" key="1">
    <source>
        <dbReference type="EMBL" id="KAH7854576.1"/>
    </source>
</evidence>
<gene>
    <name evidence="1" type="ORF">Vadar_015522</name>
</gene>
<accession>A0ACB7YLT1</accession>
<evidence type="ECO:0000313" key="2">
    <source>
        <dbReference type="Proteomes" id="UP000828048"/>
    </source>
</evidence>
<sequence length="758" mass="82871">MTVGGEMTVGDDLVVVETMAVSGGGSKITAAEAVGGGDGWLLENIDENEDLKLIRTMNSQEAENAANMPKQMEQQLLVSESMEPGRGSDVRKSFAWDSAFFTGAGVLDPEELCIMNQGFEKSEAHLVHKIRQDQQRKRRSVDIEYALDSDGFCFETNQSIEGDLFEDIRASIQRSSIMSNVFKSGCESGVGQARKQKVLSLKKQGDVSQKRVKSMPISTRESIYMQGSERTKEVFAHQQIEEHAATNGECSLFFHKPPKILHIMNPVSAGQTKILLGADPINMEKKTATSRSRQGLVVSKRSGSGTSCCSTSSMISPKGSSSVSVIASNDSTASCSPSFKVSSNSRKNIDSRKTRLSATGSTSKTPPLRCSLRGKSGLGYRGLSNHHSYASAVSSIDGWSSETSSTSSKHRSSCLEANFCTNKFGGACSPNVAGQQLDLHYRSHELFGHQESQQRKLLNQRIDDIAGTGNASAELRKNSRPSRLRMPSPKMGFFDEEKSPVVSASGGLQLHFGAQSVSSDTNGTTNGEIFGKTQPASVLADEGNMKSCSMQTGVIMARYAAQSQEQEESSPQVSSISATMRNSPGKASKVQIHRPPQFCRENCSKYNEVSDGGCGTSKIGLKDGRKRIDQILKNEMRRDSKKRVRLRGSTIYPSKDEHLDRKGEINQSKTENEKEKEKENLSSLEDQVNSLSRYFEAIDISRDTVIELSWKKKKGCCDLIIGQFTGMEKRAVEFIPNSRTPLADRNFVCTGAESFGLR</sequence>
<dbReference type="Proteomes" id="UP000828048">
    <property type="component" value="Chromosome 11"/>
</dbReference>
<proteinExistence type="predicted"/>
<name>A0ACB7YLT1_9ERIC</name>